<gene>
    <name evidence="1" type="ORF">QUV96_01205</name>
</gene>
<keyword evidence="2" id="KW-1185">Reference proteome</keyword>
<protein>
    <submittedName>
        <fullName evidence="1">Uncharacterized protein</fullName>
    </submittedName>
</protein>
<dbReference type="EMBL" id="JAUDCG010000003">
    <property type="protein sequence ID" value="MDM8156250.1"/>
    <property type="molecule type" value="Genomic_DNA"/>
</dbReference>
<organism evidence="1 2">
    <name type="scientific">Amedibacillus dolichus</name>
    <dbReference type="NCBI Taxonomy" id="31971"/>
    <lineage>
        <taxon>Bacteria</taxon>
        <taxon>Bacillati</taxon>
        <taxon>Bacillota</taxon>
        <taxon>Erysipelotrichia</taxon>
        <taxon>Erysipelotrichales</taxon>
        <taxon>Erysipelotrichaceae</taxon>
        <taxon>Amedibacillus</taxon>
    </lineage>
</organism>
<reference evidence="1 2" key="3">
    <citation type="submission" date="2023-06" db="EMBL/GenBank/DDBJ databases">
        <authorList>
            <person name="Zeman M."/>
            <person name="Kubasova T."/>
            <person name="Jahodarova E."/>
            <person name="Nykrynova M."/>
            <person name="Rychlik I."/>
        </authorList>
    </citation>
    <scope>NUCLEOTIDE SEQUENCE [LARGE SCALE GENOMIC DNA]</scope>
    <source>
        <strain evidence="1 2">ET39</strain>
    </source>
</reference>
<reference evidence="2" key="1">
    <citation type="submission" date="2023-06" db="EMBL/GenBank/DDBJ databases">
        <title>Identification and characterization of horizontal gene transfer across gut microbiota members of farm animals based on homology search.</title>
        <authorList>
            <person name="Zeman M."/>
            <person name="Kubasova T."/>
            <person name="Jahodarova E."/>
            <person name="Nykrynova M."/>
            <person name="Rychlik I."/>
        </authorList>
    </citation>
    <scope>NUCLEOTIDE SEQUENCE [LARGE SCALE GENOMIC DNA]</scope>
    <source>
        <strain evidence="2">ET39</strain>
    </source>
</reference>
<accession>A0ABT7UBF0</accession>
<evidence type="ECO:0000313" key="1">
    <source>
        <dbReference type="EMBL" id="MDM8156250.1"/>
    </source>
</evidence>
<sequence length="162" mass="18791">MKESHERSFTLQAERAVGEYERSVQKLSYMLAFTKAYYQNVEPEVIELLLDMLERAKVSIDGDCYINDSDFIALYDLIERYDGTGSARNAQKLGAYYLHILAADAKECLPQLRMIRHQGGRVHEDVEEFFFHLSACLQVLSFYESLQPEKQPLVLPVYTIRQ</sequence>
<comment type="caution">
    <text evidence="1">The sequence shown here is derived from an EMBL/GenBank/DDBJ whole genome shotgun (WGS) entry which is preliminary data.</text>
</comment>
<reference evidence="1 2" key="2">
    <citation type="submission" date="2023-06" db="EMBL/GenBank/DDBJ databases">
        <title>Identification and characterization of horizontal gene transfer across gut microbiota members of farm animals based on homology search.</title>
        <authorList>
            <person name="Schwarzerova J."/>
            <person name="Nykrynova M."/>
            <person name="Jureckova K."/>
            <person name="Cejkova D."/>
            <person name="Rychlik I."/>
        </authorList>
    </citation>
    <scope>NUCLEOTIDE SEQUENCE [LARGE SCALE GENOMIC DNA]</scope>
    <source>
        <strain evidence="1 2">ET39</strain>
    </source>
</reference>
<dbReference type="Proteomes" id="UP001529340">
    <property type="component" value="Unassembled WGS sequence"/>
</dbReference>
<name>A0ABT7UBF0_9FIRM</name>
<proteinExistence type="predicted"/>
<evidence type="ECO:0000313" key="2">
    <source>
        <dbReference type="Proteomes" id="UP001529340"/>
    </source>
</evidence>
<dbReference type="RefSeq" id="WP_289606719.1">
    <property type="nucleotide sequence ID" value="NZ_JAUDCG010000003.1"/>
</dbReference>